<reference evidence="7 8" key="1">
    <citation type="submission" date="2007-06" db="EMBL/GenBank/DDBJ databases">
        <title>The Genome Sequence of Coccidioides posadasii RMSCC_3488.</title>
        <authorList>
            <consortium name="Coccidioides Genome Resources Consortium"/>
            <consortium name="The Broad Institute Genome Sequencing Platform"/>
            <person name="Henn M.R."/>
            <person name="Sykes S."/>
            <person name="Young S."/>
            <person name="Jaffe D."/>
            <person name="Berlin A."/>
            <person name="Alvarez P."/>
            <person name="Butler J."/>
            <person name="Gnerre S."/>
            <person name="Grabherr M."/>
            <person name="Mauceli E."/>
            <person name="Brockman W."/>
            <person name="Kodira C."/>
            <person name="Alvarado L."/>
            <person name="Zeng Q."/>
            <person name="Crawford M."/>
            <person name="Antoine C."/>
            <person name="Devon K."/>
            <person name="Galgiani J."/>
            <person name="Orsborn K."/>
            <person name="Lewis M.L."/>
            <person name="Nusbaum C."/>
            <person name="Galagan J."/>
            <person name="Birren B."/>
        </authorList>
    </citation>
    <scope>NUCLEOTIDE SEQUENCE [LARGE SCALE GENOMIC DNA]</scope>
    <source>
        <strain evidence="7 8">RMSCC 3488</strain>
    </source>
</reference>
<dbReference type="AlphaFoldDB" id="A0A0J6FMV6"/>
<dbReference type="EMBL" id="DS268113">
    <property type="protein sequence ID" value="KMM71703.1"/>
    <property type="molecule type" value="Genomic_DNA"/>
</dbReference>
<evidence type="ECO:0000256" key="3">
    <source>
        <dbReference type="ARBA" id="ARBA00023163"/>
    </source>
</evidence>
<accession>A0A0J6FMV6</accession>
<keyword evidence="4" id="KW-0539">Nucleus</keyword>
<keyword evidence="1" id="KW-0805">Transcription regulation</keyword>
<dbReference type="Pfam" id="PF00172">
    <property type="entry name" value="Zn_clus"/>
    <property type="match status" value="1"/>
</dbReference>
<dbReference type="InterPro" id="IPR001138">
    <property type="entry name" value="Zn2Cys6_DnaBD"/>
</dbReference>
<dbReference type="PANTHER" id="PTHR31069:SF32">
    <property type="entry name" value="ARGININE METABOLISM REGULATION PROTEIN II"/>
    <property type="match status" value="1"/>
</dbReference>
<keyword evidence="2" id="KW-0238">DNA-binding</keyword>
<dbReference type="CDD" id="cd00067">
    <property type="entry name" value="GAL4"/>
    <property type="match status" value="1"/>
</dbReference>
<dbReference type="InterPro" id="IPR050675">
    <property type="entry name" value="OAF3"/>
</dbReference>
<feature type="compositionally biased region" description="Low complexity" evidence="5">
    <location>
        <begin position="85"/>
        <end position="98"/>
    </location>
</feature>
<protein>
    <recommendedName>
        <fullName evidence="6">Zn(2)-C6 fungal-type domain-containing protein</fullName>
    </recommendedName>
</protein>
<dbReference type="Gene3D" id="4.10.240.10">
    <property type="entry name" value="Zn(2)-C6 fungal-type DNA-binding domain"/>
    <property type="match status" value="1"/>
</dbReference>
<evidence type="ECO:0000259" key="6">
    <source>
        <dbReference type="PROSITE" id="PS50048"/>
    </source>
</evidence>
<dbReference type="PROSITE" id="PS00463">
    <property type="entry name" value="ZN2_CY6_FUNGAL_1"/>
    <property type="match status" value="1"/>
</dbReference>
<reference evidence="8" key="3">
    <citation type="journal article" date="2010" name="Genome Res.">
        <title>Population genomic sequencing of Coccidioides fungi reveals recent hybridization and transposon control.</title>
        <authorList>
            <person name="Neafsey D.E."/>
            <person name="Barker B.M."/>
            <person name="Sharpton T.J."/>
            <person name="Stajich J.E."/>
            <person name="Park D.J."/>
            <person name="Whiston E."/>
            <person name="Hung C.-Y."/>
            <person name="McMahan C."/>
            <person name="White J."/>
            <person name="Sykes S."/>
            <person name="Heiman D."/>
            <person name="Young S."/>
            <person name="Zeng Q."/>
            <person name="Abouelleil A."/>
            <person name="Aftuck L."/>
            <person name="Bessette D."/>
            <person name="Brown A."/>
            <person name="FitzGerald M."/>
            <person name="Lui A."/>
            <person name="Macdonald J.P."/>
            <person name="Priest M."/>
            <person name="Orbach M.J."/>
            <person name="Galgiani J.N."/>
            <person name="Kirkland T.N."/>
            <person name="Cole G.T."/>
            <person name="Birren B.W."/>
            <person name="Henn M.R."/>
            <person name="Taylor J.W."/>
            <person name="Rounsley S.D."/>
        </authorList>
    </citation>
    <scope>NUCLEOTIDE SEQUENCE [LARGE SCALE GENOMIC DNA]</scope>
    <source>
        <strain evidence="8">RMSCC 3488</strain>
    </source>
</reference>
<dbReference type="GO" id="GO:0000981">
    <property type="term" value="F:DNA-binding transcription factor activity, RNA polymerase II-specific"/>
    <property type="evidence" value="ECO:0007669"/>
    <property type="project" value="InterPro"/>
</dbReference>
<sequence>MFGTLHWNSHNNEVEFVERPHGSSNLERTLVCDRCRAKKVKCSPAHDGCGRCKRLGKKCTFASIKHRGNKRIQKASINIPQNEHPPALLTPSSAPSSSEITEHEERLCSDKQPIVSSLPADGNVVAEQGQQLLAELPTDRLTDTPLNIFQSSLAGFDQRARDRDGDNTSNYTLSPSPSFSTILPRTGPESIQPTGARTSENLPSPPLSLGDEMLRYSPSSGQSQDFSLDMGCIATPTSLHISSLASTAFSSENPLGKSCRCLAAVIFAVEEFEASYNPGNRAELDSIIAYQKEAIKFCRSKFKCSSCMTKRENLVLLVFMAERLVAGCGQIVRLYRMKDGDTRAGLVPSSLPSCSPTDGHSYHANVEDRDLATSACSSSPKTDYRHSGQIVSTRTRTSSDWRKLLLGDYEISSPLEWEHLVRVLILLQLRAVMELLADLKNVGSKVLGEAQTANLARAEIRLGELEKDIYRGECSTP</sequence>
<name>A0A0J6FMV6_COCPO</name>
<evidence type="ECO:0000256" key="2">
    <source>
        <dbReference type="ARBA" id="ARBA00023125"/>
    </source>
</evidence>
<organism evidence="7 8">
    <name type="scientific">Coccidioides posadasii RMSCC 3488</name>
    <dbReference type="NCBI Taxonomy" id="454284"/>
    <lineage>
        <taxon>Eukaryota</taxon>
        <taxon>Fungi</taxon>
        <taxon>Dikarya</taxon>
        <taxon>Ascomycota</taxon>
        <taxon>Pezizomycotina</taxon>
        <taxon>Eurotiomycetes</taxon>
        <taxon>Eurotiomycetidae</taxon>
        <taxon>Onygenales</taxon>
        <taxon>Onygenaceae</taxon>
        <taxon>Coccidioides</taxon>
    </lineage>
</organism>
<evidence type="ECO:0000256" key="4">
    <source>
        <dbReference type="ARBA" id="ARBA00023242"/>
    </source>
</evidence>
<feature type="region of interest" description="Disordered" evidence="5">
    <location>
        <begin position="157"/>
        <end position="203"/>
    </location>
</feature>
<gene>
    <name evidence="7" type="ORF">CPAG_08006</name>
</gene>
<feature type="region of interest" description="Disordered" evidence="5">
    <location>
        <begin position="81"/>
        <end position="102"/>
    </location>
</feature>
<dbReference type="SMART" id="SM00066">
    <property type="entry name" value="GAL4"/>
    <property type="match status" value="1"/>
</dbReference>
<dbReference type="SUPFAM" id="SSF57701">
    <property type="entry name" value="Zn2/Cys6 DNA-binding domain"/>
    <property type="match status" value="1"/>
</dbReference>
<evidence type="ECO:0000256" key="1">
    <source>
        <dbReference type="ARBA" id="ARBA00023015"/>
    </source>
</evidence>
<evidence type="ECO:0000256" key="5">
    <source>
        <dbReference type="SAM" id="MobiDB-lite"/>
    </source>
</evidence>
<dbReference type="Proteomes" id="UP000054567">
    <property type="component" value="Unassembled WGS sequence"/>
</dbReference>
<dbReference type="VEuPathDB" id="FungiDB:CPAG_08006"/>
<dbReference type="PANTHER" id="PTHR31069">
    <property type="entry name" value="OLEATE-ACTIVATED TRANSCRIPTION FACTOR 1-RELATED"/>
    <property type="match status" value="1"/>
</dbReference>
<reference evidence="8" key="2">
    <citation type="journal article" date="2009" name="Genome Res.">
        <title>Comparative genomic analyses of the human fungal pathogens Coccidioides and their relatives.</title>
        <authorList>
            <person name="Sharpton T.J."/>
            <person name="Stajich J.E."/>
            <person name="Rounsley S.D."/>
            <person name="Gardner M.J."/>
            <person name="Wortman J.R."/>
            <person name="Jordar V.S."/>
            <person name="Maiti R."/>
            <person name="Kodira C.D."/>
            <person name="Neafsey D.E."/>
            <person name="Zeng Q."/>
            <person name="Hung C.-Y."/>
            <person name="McMahan C."/>
            <person name="Muszewska A."/>
            <person name="Grynberg M."/>
            <person name="Mandel M.A."/>
            <person name="Kellner E.M."/>
            <person name="Barker B.M."/>
            <person name="Galgiani J.N."/>
            <person name="Orbach M.J."/>
            <person name="Kirkland T.N."/>
            <person name="Cole G.T."/>
            <person name="Henn M.R."/>
            <person name="Birren B.W."/>
            <person name="Taylor J.W."/>
        </authorList>
    </citation>
    <scope>NUCLEOTIDE SEQUENCE [LARGE SCALE GENOMIC DNA]</scope>
    <source>
        <strain evidence="8">RMSCC 3488</strain>
    </source>
</reference>
<dbReference type="OrthoDB" id="2740448at2759"/>
<feature type="compositionally biased region" description="Polar residues" evidence="5">
    <location>
        <begin position="167"/>
        <end position="202"/>
    </location>
</feature>
<proteinExistence type="predicted"/>
<dbReference type="InterPro" id="IPR036864">
    <property type="entry name" value="Zn2-C6_fun-type_DNA-bd_sf"/>
</dbReference>
<keyword evidence="3" id="KW-0804">Transcription</keyword>
<dbReference type="GO" id="GO:0008270">
    <property type="term" value="F:zinc ion binding"/>
    <property type="evidence" value="ECO:0007669"/>
    <property type="project" value="InterPro"/>
</dbReference>
<feature type="domain" description="Zn(2)-C6 fungal-type" evidence="6">
    <location>
        <begin position="31"/>
        <end position="61"/>
    </location>
</feature>
<dbReference type="PROSITE" id="PS50048">
    <property type="entry name" value="ZN2_CY6_FUNGAL_2"/>
    <property type="match status" value="1"/>
</dbReference>
<evidence type="ECO:0000313" key="7">
    <source>
        <dbReference type="EMBL" id="KMM71703.1"/>
    </source>
</evidence>
<dbReference type="GO" id="GO:0003677">
    <property type="term" value="F:DNA binding"/>
    <property type="evidence" value="ECO:0007669"/>
    <property type="project" value="UniProtKB-KW"/>
</dbReference>
<evidence type="ECO:0000313" key="8">
    <source>
        <dbReference type="Proteomes" id="UP000054567"/>
    </source>
</evidence>